<evidence type="ECO:0000256" key="2">
    <source>
        <dbReference type="SAM" id="SignalP"/>
    </source>
</evidence>
<comment type="caution">
    <text evidence="3">The sequence shown here is derived from an EMBL/GenBank/DDBJ whole genome shotgun (WGS) entry which is preliminary data.</text>
</comment>
<dbReference type="SUPFAM" id="SSF56973">
    <property type="entry name" value="Aerolisin/ETX pore-forming domain"/>
    <property type="match status" value="1"/>
</dbReference>
<reference evidence="3" key="1">
    <citation type="submission" date="2020-11" db="EMBL/GenBank/DDBJ databases">
        <authorList>
            <consortium name="DOE Joint Genome Institute"/>
            <person name="Ahrendt S."/>
            <person name="Riley R."/>
            <person name="Andreopoulos W."/>
            <person name="Labutti K."/>
            <person name="Pangilinan J."/>
            <person name="Ruiz-Duenas F.J."/>
            <person name="Barrasa J.M."/>
            <person name="Sanchez-Garcia M."/>
            <person name="Camarero S."/>
            <person name="Miyauchi S."/>
            <person name="Serrano A."/>
            <person name="Linde D."/>
            <person name="Babiker R."/>
            <person name="Drula E."/>
            <person name="Ayuso-Fernandez I."/>
            <person name="Pacheco R."/>
            <person name="Padilla G."/>
            <person name="Ferreira P."/>
            <person name="Barriuso J."/>
            <person name="Kellner H."/>
            <person name="Castanera R."/>
            <person name="Alfaro M."/>
            <person name="Ramirez L."/>
            <person name="Pisabarro A.G."/>
            <person name="Kuo A."/>
            <person name="Tritt A."/>
            <person name="Lipzen A."/>
            <person name="He G."/>
            <person name="Yan M."/>
            <person name="Ng V."/>
            <person name="Cullen D."/>
            <person name="Martin F."/>
            <person name="Rosso M.-N."/>
            <person name="Henrissat B."/>
            <person name="Hibbett D."/>
            <person name="Martinez A.T."/>
            <person name="Grigoriev I.V."/>
        </authorList>
    </citation>
    <scope>NUCLEOTIDE SEQUENCE</scope>
    <source>
        <strain evidence="3">CBS 247.69</strain>
    </source>
</reference>
<feature type="compositionally biased region" description="Polar residues" evidence="1">
    <location>
        <begin position="139"/>
        <end position="173"/>
    </location>
</feature>
<dbReference type="EMBL" id="MU150281">
    <property type="protein sequence ID" value="KAF9461639.1"/>
    <property type="molecule type" value="Genomic_DNA"/>
</dbReference>
<proteinExistence type="predicted"/>
<protein>
    <submittedName>
        <fullName evidence="3">Uncharacterized protein</fullName>
    </submittedName>
</protein>
<keyword evidence="4" id="KW-1185">Reference proteome</keyword>
<name>A0A9P5Y3K8_9AGAR</name>
<feature type="region of interest" description="Disordered" evidence="1">
    <location>
        <begin position="135"/>
        <end position="173"/>
    </location>
</feature>
<dbReference type="Proteomes" id="UP000807353">
    <property type="component" value="Unassembled WGS sequence"/>
</dbReference>
<dbReference type="AlphaFoldDB" id="A0A9P5Y3K8"/>
<feature type="signal peptide" evidence="2">
    <location>
        <begin position="1"/>
        <end position="20"/>
    </location>
</feature>
<dbReference type="OrthoDB" id="3010635at2759"/>
<sequence length="314" mass="33014">MPQTMLFCILGLSIASLVYASPLPNHNHIPVDASHLAIDSRSGHIIAFHSSGKRLGTFPMAQGNSSDLVPRDGTGSCSPLSLDDAKKLPGWGQLEAAAKKNWGGGSYNLAVNPPEYKDQPATVCSSNAATLKLSGKPSCHTQKQSTDGKLANSSGTVSLASTEGTQLKQQTSVTKESSIGAGMSITATIGIPEVAGVSAEMSTSVSVSNSLTKSFESTADTSQTQSVTMNAKTGETCHLEFNSKTCDYSGTGSINVIASGFVWFNFNDKTNGHYKWALKIDDVLPDIKDRSSSVDFQASGNMITKSDYQGKCAK</sequence>
<evidence type="ECO:0000313" key="4">
    <source>
        <dbReference type="Proteomes" id="UP000807353"/>
    </source>
</evidence>
<gene>
    <name evidence="3" type="ORF">BDZ94DRAFT_1195932</name>
</gene>
<accession>A0A9P5Y3K8</accession>
<feature type="chain" id="PRO_5040459766" evidence="2">
    <location>
        <begin position="21"/>
        <end position="314"/>
    </location>
</feature>
<organism evidence="3 4">
    <name type="scientific">Collybia nuda</name>
    <dbReference type="NCBI Taxonomy" id="64659"/>
    <lineage>
        <taxon>Eukaryota</taxon>
        <taxon>Fungi</taxon>
        <taxon>Dikarya</taxon>
        <taxon>Basidiomycota</taxon>
        <taxon>Agaricomycotina</taxon>
        <taxon>Agaricomycetes</taxon>
        <taxon>Agaricomycetidae</taxon>
        <taxon>Agaricales</taxon>
        <taxon>Tricholomatineae</taxon>
        <taxon>Clitocybaceae</taxon>
        <taxon>Collybia</taxon>
    </lineage>
</organism>
<evidence type="ECO:0000313" key="3">
    <source>
        <dbReference type="EMBL" id="KAF9461639.1"/>
    </source>
</evidence>
<evidence type="ECO:0000256" key="1">
    <source>
        <dbReference type="SAM" id="MobiDB-lite"/>
    </source>
</evidence>
<keyword evidence="2" id="KW-0732">Signal</keyword>
<dbReference type="Gene3D" id="2.170.15.10">
    <property type="entry name" value="Proaerolysin, chain A, domain 3"/>
    <property type="match status" value="1"/>
</dbReference>